<evidence type="ECO:0000313" key="1">
    <source>
        <dbReference type="EMBL" id="MDZ7543384.1"/>
    </source>
</evidence>
<proteinExistence type="predicted"/>
<reference evidence="1" key="1">
    <citation type="submission" date="2019-11" db="EMBL/GenBank/DDBJ databases">
        <title>Characterization of Clostridium perfringens isolates from swine manure treated agricultural soils.</title>
        <authorList>
            <person name="Wushke S.T."/>
        </authorList>
    </citation>
    <scope>NUCLEOTIDE SEQUENCE</scope>
    <source>
        <strain evidence="1">X62</strain>
    </source>
</reference>
<protein>
    <submittedName>
        <fullName evidence="1">NAD(P)/FAD-dependent oxidoreductase</fullName>
    </submittedName>
</protein>
<evidence type="ECO:0000313" key="2">
    <source>
        <dbReference type="Proteomes" id="UP001288944"/>
    </source>
</evidence>
<dbReference type="EMBL" id="WNUR01001127">
    <property type="protein sequence ID" value="MDZ7543384.1"/>
    <property type="molecule type" value="Genomic_DNA"/>
</dbReference>
<dbReference type="AlphaFoldDB" id="A0AAW9KLL9"/>
<gene>
    <name evidence="1" type="ORF">GNF83_19840</name>
</gene>
<name>A0AAW9KLL9_CLOPF</name>
<accession>A0AAW9KLL9</accession>
<dbReference type="Proteomes" id="UP001288944">
    <property type="component" value="Unassembled WGS sequence"/>
</dbReference>
<organism evidence="1 2">
    <name type="scientific">Clostridium perfringens</name>
    <dbReference type="NCBI Taxonomy" id="1502"/>
    <lineage>
        <taxon>Bacteria</taxon>
        <taxon>Bacillati</taxon>
        <taxon>Bacillota</taxon>
        <taxon>Clostridia</taxon>
        <taxon>Eubacteriales</taxon>
        <taxon>Clostridiaceae</taxon>
        <taxon>Clostridium</taxon>
    </lineage>
</organism>
<comment type="caution">
    <text evidence="1">The sequence shown here is derived from an EMBL/GenBank/DDBJ whole genome shotgun (WGS) entry which is preliminary data.</text>
</comment>
<feature type="non-terminal residue" evidence="1">
    <location>
        <position position="1"/>
    </location>
</feature>
<sequence>LGKIKLKGVLGSLGKKSGFGMLGKRPMVGFVPRVIKSGVLWISKHHIG</sequence>